<organism evidence="3">
    <name type="scientific">Phenylobacterium glaciei</name>
    <dbReference type="NCBI Taxonomy" id="2803784"/>
    <lineage>
        <taxon>Bacteria</taxon>
        <taxon>Pseudomonadati</taxon>
        <taxon>Pseudomonadota</taxon>
        <taxon>Alphaproteobacteria</taxon>
        <taxon>Caulobacterales</taxon>
        <taxon>Caulobacteraceae</taxon>
        <taxon>Phenylobacterium</taxon>
    </lineage>
</organism>
<evidence type="ECO:0000259" key="2">
    <source>
        <dbReference type="Pfam" id="PF04909"/>
    </source>
</evidence>
<proteinExistence type="predicted"/>
<accession>A0A974P6D7</accession>
<dbReference type="InterPro" id="IPR032466">
    <property type="entry name" value="Metal_Hydrolase"/>
</dbReference>
<name>A0A974P6D7_9CAUL</name>
<dbReference type="GO" id="GO:0016787">
    <property type="term" value="F:hydrolase activity"/>
    <property type="evidence" value="ECO:0007669"/>
    <property type="project" value="InterPro"/>
</dbReference>
<evidence type="ECO:0000313" key="3">
    <source>
        <dbReference type="EMBL" id="QQZ51239.1"/>
    </source>
</evidence>
<dbReference type="Gene3D" id="3.20.20.140">
    <property type="entry name" value="Metal-dependent hydrolases"/>
    <property type="match status" value="1"/>
</dbReference>
<evidence type="ECO:0000256" key="1">
    <source>
        <dbReference type="SAM" id="MobiDB-lite"/>
    </source>
</evidence>
<dbReference type="AlphaFoldDB" id="A0A974P6D7"/>
<dbReference type="Pfam" id="PF04909">
    <property type="entry name" value="Amidohydro_2"/>
    <property type="match status" value="1"/>
</dbReference>
<dbReference type="InterPro" id="IPR006680">
    <property type="entry name" value="Amidohydro-rel"/>
</dbReference>
<feature type="domain" description="Amidohydrolase-related" evidence="2">
    <location>
        <begin position="5"/>
        <end position="58"/>
    </location>
</feature>
<sequence>MSAKFREGFAQLAPLGLSFDAWMLEPQLPDLIDLAKAFPDTQIVLDHVGTPWGSPATPASGRNASRSGRRTS</sequence>
<protein>
    <submittedName>
        <fullName evidence="3">Amidohydrolase family protein</fullName>
    </submittedName>
</protein>
<gene>
    <name evidence="3" type="ORF">JKL49_09105</name>
</gene>
<dbReference type="EMBL" id="CP068570">
    <property type="protein sequence ID" value="QQZ51239.1"/>
    <property type="molecule type" value="Genomic_DNA"/>
</dbReference>
<dbReference type="SUPFAM" id="SSF51556">
    <property type="entry name" value="Metallo-dependent hydrolases"/>
    <property type="match status" value="1"/>
</dbReference>
<reference evidence="3" key="1">
    <citation type="submission" date="2021-01" db="EMBL/GenBank/DDBJ databases">
        <title>Genome sequence of Phenylobacterium sp. 20VBR1 isolated from a valley glaceir, Ny-Alesund, Svalbard.</title>
        <authorList>
            <person name="Thomas F.A."/>
            <person name="Krishnan K.P."/>
            <person name="Sinha R.K."/>
        </authorList>
    </citation>
    <scope>NUCLEOTIDE SEQUENCE</scope>
    <source>
        <strain evidence="3">20VBR1</strain>
    </source>
</reference>
<feature type="region of interest" description="Disordered" evidence="1">
    <location>
        <begin position="49"/>
        <end position="72"/>
    </location>
</feature>